<keyword evidence="3" id="KW-0418">Kinase</keyword>
<protein>
    <submittedName>
        <fullName evidence="7">Uncharacterized protein</fullName>
    </submittedName>
</protein>
<proteinExistence type="inferred from homology"/>
<dbReference type="PANTHER" id="PTHR37419">
    <property type="entry name" value="SERINE/THREONINE-PROTEIN KINASE TOXIN HIPA"/>
    <property type="match status" value="1"/>
</dbReference>
<feature type="compositionally biased region" description="Basic and acidic residues" evidence="4">
    <location>
        <begin position="427"/>
        <end position="436"/>
    </location>
</feature>
<dbReference type="InterPro" id="IPR017508">
    <property type="entry name" value="HipA_N1"/>
</dbReference>
<organism evidence="7 8">
    <name type="scientific">Acetobacter malorum</name>
    <dbReference type="NCBI Taxonomy" id="178901"/>
    <lineage>
        <taxon>Bacteria</taxon>
        <taxon>Pseudomonadati</taxon>
        <taxon>Pseudomonadota</taxon>
        <taxon>Alphaproteobacteria</taxon>
        <taxon>Acetobacterales</taxon>
        <taxon>Acetobacteraceae</taxon>
        <taxon>Acetobacter</taxon>
    </lineage>
</organism>
<evidence type="ECO:0000256" key="4">
    <source>
        <dbReference type="SAM" id="MobiDB-lite"/>
    </source>
</evidence>
<dbReference type="Proteomes" id="UP000075377">
    <property type="component" value="Unassembled WGS sequence"/>
</dbReference>
<evidence type="ECO:0000313" key="7">
    <source>
        <dbReference type="EMBL" id="KXV69927.1"/>
    </source>
</evidence>
<feature type="domain" description="HipA-like C-terminal" evidence="5">
    <location>
        <begin position="174"/>
        <end position="393"/>
    </location>
</feature>
<feature type="region of interest" description="Disordered" evidence="4">
    <location>
        <begin position="411"/>
        <end position="450"/>
    </location>
</feature>
<dbReference type="PANTHER" id="PTHR37419:SF8">
    <property type="entry name" value="TOXIN YJJJ"/>
    <property type="match status" value="1"/>
</dbReference>
<dbReference type="OrthoDB" id="9805913at2"/>
<dbReference type="RefSeq" id="WP_061499720.1">
    <property type="nucleotide sequence ID" value="NZ_LHZX01000257.1"/>
</dbReference>
<feature type="domain" description="HipA N-terminal subdomain 1" evidence="6">
    <location>
        <begin position="13"/>
        <end position="120"/>
    </location>
</feature>
<evidence type="ECO:0000259" key="5">
    <source>
        <dbReference type="Pfam" id="PF07804"/>
    </source>
</evidence>
<keyword evidence="2" id="KW-0808">Transferase</keyword>
<evidence type="ECO:0000259" key="6">
    <source>
        <dbReference type="Pfam" id="PF13657"/>
    </source>
</evidence>
<comment type="caution">
    <text evidence="7">The sequence shown here is derived from an EMBL/GenBank/DDBJ whole genome shotgun (WGS) entry which is preliminary data.</text>
</comment>
<comment type="similarity">
    <text evidence="1">Belongs to the HipA Ser/Thr kinase family.</text>
</comment>
<dbReference type="GO" id="GO:0005829">
    <property type="term" value="C:cytosol"/>
    <property type="evidence" value="ECO:0007669"/>
    <property type="project" value="TreeGrafter"/>
</dbReference>
<reference evidence="7 8" key="1">
    <citation type="submission" date="2015-06" db="EMBL/GenBank/DDBJ databases">
        <title>Improved classification and identification of acetic acid bacteria using matrix-assisted laser desorption/ionization time-of-flight mass spectrometry; Gluconobacter nephelii and Gluconobacter uchimurae are later heterotypic synonyms of Gluconobacter japonicus and Gluconobacter oxydans, respectively.</title>
        <authorList>
            <person name="Li L."/>
            <person name="Cleenwerck I."/>
            <person name="De Vuyst L."/>
            <person name="Vandamme P."/>
        </authorList>
    </citation>
    <scope>NUCLEOTIDE SEQUENCE [LARGE SCALE GENOMIC DNA]</scope>
    <source>
        <strain evidence="7 8">LMG 1699</strain>
    </source>
</reference>
<name>A0A149UPQ7_9PROT</name>
<evidence type="ECO:0000256" key="1">
    <source>
        <dbReference type="ARBA" id="ARBA00010164"/>
    </source>
</evidence>
<dbReference type="InterPro" id="IPR052028">
    <property type="entry name" value="HipA_Ser/Thr_kinase"/>
</dbReference>
<dbReference type="PATRIC" id="fig|178901.14.peg.754"/>
<evidence type="ECO:0000313" key="8">
    <source>
        <dbReference type="Proteomes" id="UP000075377"/>
    </source>
</evidence>
<sequence length="450" mass="49766">MARKISVRIGEEGIEVGTLWFDAQGTHRQSSSFAYAQSWLEHPRGFALSPAMPFSQPRFFATRSGRNPAFPLPIADTCPDSWGQRVIRRYLNASGTSSPITDLDFLVNVDDSTRIGALRFFDPDQGTYLRDYDQQQGRIPPLLRLADLAAAARAIENGHETSDELALLRRAAGSLGGARPKSSVLDEERGELLIAKFTGAREDADHPVERAEAMALLLARRVGLTASKVRIMDLSPNEPVALLTRFDRTPDGKRLMFISAQSFLDAEEAESDDNTYTTIADAIRENGQSPSKMNRELFERVAYSILISNDDDHLKNHGFLGGTNGRWLLSPMFDVNPNPHRSGELYLKTAISEVSGPVGDLDALMDVAPYFGLDKDEAAGRIHHMAEQITAQWRGIARSVGMTEQQARNYRPAFEHDQSTRALALDRASEPGHSFDPEDDDEPNDPSPGM</sequence>
<accession>A0A149UPQ7</accession>
<dbReference type="EMBL" id="LHZX01000257">
    <property type="protein sequence ID" value="KXV69927.1"/>
    <property type="molecule type" value="Genomic_DNA"/>
</dbReference>
<gene>
    <name evidence="7" type="ORF">AD951_04420</name>
</gene>
<dbReference type="AlphaFoldDB" id="A0A149UPQ7"/>
<dbReference type="InterPro" id="IPR012893">
    <property type="entry name" value="HipA-like_C"/>
</dbReference>
<dbReference type="Pfam" id="PF07804">
    <property type="entry name" value="HipA_C"/>
    <property type="match status" value="1"/>
</dbReference>
<evidence type="ECO:0000256" key="3">
    <source>
        <dbReference type="ARBA" id="ARBA00022777"/>
    </source>
</evidence>
<dbReference type="GO" id="GO:0004674">
    <property type="term" value="F:protein serine/threonine kinase activity"/>
    <property type="evidence" value="ECO:0007669"/>
    <property type="project" value="TreeGrafter"/>
</dbReference>
<dbReference type="Pfam" id="PF13657">
    <property type="entry name" value="Couple_hipA"/>
    <property type="match status" value="1"/>
</dbReference>
<evidence type="ECO:0000256" key="2">
    <source>
        <dbReference type="ARBA" id="ARBA00022679"/>
    </source>
</evidence>